<dbReference type="InterPro" id="IPR013595">
    <property type="entry name" value="Pept_S33_TAP-like_C"/>
</dbReference>
<evidence type="ECO:0000259" key="4">
    <source>
        <dbReference type="Pfam" id="PF00561"/>
    </source>
</evidence>
<dbReference type="EMBL" id="QGTT01000018">
    <property type="protein sequence ID" value="PWW09713.1"/>
    <property type="molecule type" value="Genomic_DNA"/>
</dbReference>
<protein>
    <submittedName>
        <fullName evidence="6">TAP-like protein</fullName>
    </submittedName>
</protein>
<evidence type="ECO:0000313" key="6">
    <source>
        <dbReference type="EMBL" id="PWW09713.1"/>
    </source>
</evidence>
<feature type="domain" description="Peptidase S33 tripeptidyl aminopeptidase-like C-terminal" evidence="5">
    <location>
        <begin position="379"/>
        <end position="477"/>
    </location>
</feature>
<comment type="similarity">
    <text evidence="1">Belongs to the peptidase S33 family.</text>
</comment>
<feature type="domain" description="AB hydrolase-1" evidence="4">
    <location>
        <begin position="91"/>
        <end position="227"/>
    </location>
</feature>
<dbReference type="GO" id="GO:0016020">
    <property type="term" value="C:membrane"/>
    <property type="evidence" value="ECO:0007669"/>
    <property type="project" value="TreeGrafter"/>
</dbReference>
<dbReference type="PANTHER" id="PTHR43798:SF27">
    <property type="entry name" value="HYDROLASE ALPHA_BETA HYDROLASE FOLD FAMILY"/>
    <property type="match status" value="1"/>
</dbReference>
<evidence type="ECO:0000313" key="7">
    <source>
        <dbReference type="Proteomes" id="UP000246964"/>
    </source>
</evidence>
<dbReference type="Pfam" id="PF08386">
    <property type="entry name" value="Abhydrolase_4"/>
    <property type="match status" value="1"/>
</dbReference>
<evidence type="ECO:0000259" key="5">
    <source>
        <dbReference type="Pfam" id="PF08386"/>
    </source>
</evidence>
<keyword evidence="3" id="KW-0732">Signal</keyword>
<sequence length="495" mass="53469">MLLTKLAVASSLLMSLLLPAVAQTAPEVDSTAATSSTPTSKLTGCYLKGISEQVQCGSLSVPQDYAAPDAKQLTINYAVLPAVSESKRPDPLLILAGGPGQAAVELAPMINRIFADVRKRRDILLIDQRGTGQSEPLSCSLSHEQELVKTDDDVKLDEMARECLAQFEQYDLTQFHSLHAIKDFEQVRQHLGYQQVNLYGGSYGSRAGLIYLREFPQSVRTAVLDAVAPPEVIVGQFGRHGADAFNKLLEQCSASSACADTFPNLGDTYVQVLKQLEQQPQLISIKDPLTNEPLEIMVTAGRFSSVMRVGLYHPTTRQMLPYVIDQTAKANYTPLVGLLGTTTAQAEIYMGLMLSVLCSEDLARATPELLAADGDNDFIGSRTGDAFVQMCSVWPQAERPSEWFAPVASDIPTLLLSGRLDPVTPPTWGALAAQTLTNSRHVIAEHGSHTIVSHTCANQLVAKFLETADPAGLDTSCIETKKAVPFILNSNGKGL</sequence>
<gene>
    <name evidence="6" type="ORF">DET45_11834</name>
</gene>
<dbReference type="InterPro" id="IPR000073">
    <property type="entry name" value="AB_hydrolase_1"/>
</dbReference>
<dbReference type="Proteomes" id="UP000246964">
    <property type="component" value="Unassembled WGS sequence"/>
</dbReference>
<evidence type="ECO:0000256" key="2">
    <source>
        <dbReference type="ARBA" id="ARBA00022801"/>
    </source>
</evidence>
<accession>A0A317Q3Z8</accession>
<comment type="caution">
    <text evidence="6">The sequence shown here is derived from an EMBL/GenBank/DDBJ whole genome shotgun (WGS) entry which is preliminary data.</text>
</comment>
<proteinExistence type="inferred from homology"/>
<dbReference type="SUPFAM" id="SSF53474">
    <property type="entry name" value="alpha/beta-Hydrolases"/>
    <property type="match status" value="1"/>
</dbReference>
<dbReference type="Gene3D" id="3.40.50.1820">
    <property type="entry name" value="alpha/beta hydrolase"/>
    <property type="match status" value="1"/>
</dbReference>
<evidence type="ECO:0000256" key="1">
    <source>
        <dbReference type="ARBA" id="ARBA00010088"/>
    </source>
</evidence>
<reference evidence="6 7" key="1">
    <citation type="submission" date="2018-05" db="EMBL/GenBank/DDBJ databases">
        <title>Freshwater and sediment microbial communities from various areas in North America, analyzing microbe dynamics in response to fracking.</title>
        <authorList>
            <person name="Lamendella R."/>
        </authorList>
    </citation>
    <scope>NUCLEOTIDE SEQUENCE [LARGE SCALE GENOMIC DNA]</scope>
    <source>
        <strain evidence="6 7">125B1</strain>
    </source>
</reference>
<dbReference type="Pfam" id="PF00561">
    <property type="entry name" value="Abhydrolase_1"/>
    <property type="match status" value="1"/>
</dbReference>
<dbReference type="InterPro" id="IPR002410">
    <property type="entry name" value="Peptidase_S33"/>
</dbReference>
<dbReference type="InterPro" id="IPR050266">
    <property type="entry name" value="AB_hydrolase_sf"/>
</dbReference>
<name>A0A317Q3Z8_9GAMM</name>
<evidence type="ECO:0000256" key="3">
    <source>
        <dbReference type="SAM" id="SignalP"/>
    </source>
</evidence>
<feature type="signal peptide" evidence="3">
    <location>
        <begin position="1"/>
        <end position="24"/>
    </location>
</feature>
<organism evidence="6 7">
    <name type="scientific">Pseudidiomarina maritima</name>
    <dbReference type="NCBI Taxonomy" id="519453"/>
    <lineage>
        <taxon>Bacteria</taxon>
        <taxon>Pseudomonadati</taxon>
        <taxon>Pseudomonadota</taxon>
        <taxon>Gammaproteobacteria</taxon>
        <taxon>Alteromonadales</taxon>
        <taxon>Idiomarinaceae</taxon>
        <taxon>Pseudidiomarina</taxon>
    </lineage>
</organism>
<dbReference type="GO" id="GO:0006508">
    <property type="term" value="P:proteolysis"/>
    <property type="evidence" value="ECO:0007669"/>
    <property type="project" value="InterPro"/>
</dbReference>
<keyword evidence="2" id="KW-0378">Hydrolase</keyword>
<dbReference type="GO" id="GO:0008233">
    <property type="term" value="F:peptidase activity"/>
    <property type="evidence" value="ECO:0007669"/>
    <property type="project" value="InterPro"/>
</dbReference>
<dbReference type="PRINTS" id="PR00793">
    <property type="entry name" value="PROAMNOPTASE"/>
</dbReference>
<dbReference type="AlphaFoldDB" id="A0A317Q3Z8"/>
<dbReference type="RefSeq" id="WP_181394952.1">
    <property type="nucleotide sequence ID" value="NZ_QGTT01000018.1"/>
</dbReference>
<dbReference type="InterPro" id="IPR029058">
    <property type="entry name" value="AB_hydrolase_fold"/>
</dbReference>
<dbReference type="PANTHER" id="PTHR43798">
    <property type="entry name" value="MONOACYLGLYCEROL LIPASE"/>
    <property type="match status" value="1"/>
</dbReference>
<keyword evidence="7" id="KW-1185">Reference proteome</keyword>
<feature type="chain" id="PRO_5016456502" evidence="3">
    <location>
        <begin position="25"/>
        <end position="495"/>
    </location>
</feature>